<evidence type="ECO:0000313" key="5">
    <source>
        <dbReference type="Proteomes" id="UP000559256"/>
    </source>
</evidence>
<dbReference type="GO" id="GO:0004022">
    <property type="term" value="F:alcohol dehydrogenase (NAD+) activity"/>
    <property type="evidence" value="ECO:0007669"/>
    <property type="project" value="TreeGrafter"/>
</dbReference>
<evidence type="ECO:0000259" key="2">
    <source>
        <dbReference type="Pfam" id="PF00465"/>
    </source>
</evidence>
<dbReference type="Pfam" id="PF00465">
    <property type="entry name" value="Fe-ADH"/>
    <property type="match status" value="1"/>
</dbReference>
<dbReference type="PROSITE" id="PS00060">
    <property type="entry name" value="ADH_IRON_2"/>
    <property type="match status" value="1"/>
</dbReference>
<comment type="caution">
    <text evidence="4">The sequence shown here is derived from an EMBL/GenBank/DDBJ whole genome shotgun (WGS) entry which is preliminary data.</text>
</comment>
<evidence type="ECO:0008006" key="6">
    <source>
        <dbReference type="Google" id="ProtNLM"/>
    </source>
</evidence>
<dbReference type="SUPFAM" id="SSF56796">
    <property type="entry name" value="Dehydroquinate synthase-like"/>
    <property type="match status" value="1"/>
</dbReference>
<organism evidence="4 5">
    <name type="scientific">Tetrapyrgos nigripes</name>
    <dbReference type="NCBI Taxonomy" id="182062"/>
    <lineage>
        <taxon>Eukaryota</taxon>
        <taxon>Fungi</taxon>
        <taxon>Dikarya</taxon>
        <taxon>Basidiomycota</taxon>
        <taxon>Agaricomycotina</taxon>
        <taxon>Agaricomycetes</taxon>
        <taxon>Agaricomycetidae</taxon>
        <taxon>Agaricales</taxon>
        <taxon>Marasmiineae</taxon>
        <taxon>Marasmiaceae</taxon>
        <taxon>Tetrapyrgos</taxon>
    </lineage>
</organism>
<dbReference type="Gene3D" id="1.20.1090.10">
    <property type="entry name" value="Dehydroquinate synthase-like - alpha domain"/>
    <property type="match status" value="1"/>
</dbReference>
<dbReference type="InterPro" id="IPR039697">
    <property type="entry name" value="Alcohol_dehydrogenase_Fe"/>
</dbReference>
<evidence type="ECO:0000313" key="4">
    <source>
        <dbReference type="EMBL" id="KAF5370329.1"/>
    </source>
</evidence>
<feature type="domain" description="Fe-containing alcohol dehydrogenase-like C-terminal" evidence="3">
    <location>
        <begin position="185"/>
        <end position="356"/>
    </location>
</feature>
<dbReference type="PANTHER" id="PTHR11496">
    <property type="entry name" value="ALCOHOL DEHYDROGENASE"/>
    <property type="match status" value="1"/>
</dbReference>
<keyword evidence="5" id="KW-1185">Reference proteome</keyword>
<gene>
    <name evidence="4" type="ORF">D9758_006896</name>
</gene>
<dbReference type="CDD" id="cd08192">
    <property type="entry name" value="MAR-like"/>
    <property type="match status" value="1"/>
</dbReference>
<dbReference type="AlphaFoldDB" id="A0A8H5LUW5"/>
<keyword evidence="1" id="KW-0560">Oxidoreductase</keyword>
<evidence type="ECO:0000259" key="3">
    <source>
        <dbReference type="Pfam" id="PF25137"/>
    </source>
</evidence>
<evidence type="ECO:0000256" key="1">
    <source>
        <dbReference type="ARBA" id="ARBA00023002"/>
    </source>
</evidence>
<name>A0A8H5LUW5_9AGAR</name>
<dbReference type="GO" id="GO:0005739">
    <property type="term" value="C:mitochondrion"/>
    <property type="evidence" value="ECO:0007669"/>
    <property type="project" value="TreeGrafter"/>
</dbReference>
<dbReference type="InterPro" id="IPR056798">
    <property type="entry name" value="ADH_Fe_C"/>
</dbReference>
<accession>A0A8H5LUW5</accession>
<dbReference type="GO" id="GO:0046872">
    <property type="term" value="F:metal ion binding"/>
    <property type="evidence" value="ECO:0007669"/>
    <property type="project" value="InterPro"/>
</dbReference>
<dbReference type="Proteomes" id="UP000559256">
    <property type="component" value="Unassembled WGS sequence"/>
</dbReference>
<dbReference type="Pfam" id="PF25137">
    <property type="entry name" value="ADH_Fe_C"/>
    <property type="match status" value="1"/>
</dbReference>
<feature type="domain" description="Alcohol dehydrogenase iron-type/glycerol dehydrogenase GldA" evidence="2">
    <location>
        <begin position="16"/>
        <end position="171"/>
    </location>
</feature>
<dbReference type="InterPro" id="IPR001670">
    <property type="entry name" value="ADH_Fe/GldA"/>
</dbReference>
<proteinExistence type="predicted"/>
<protein>
    <recommendedName>
        <fullName evidence="6">Alcohol dehydrogenase iron-type/glycerol dehydrogenase GldA domain-containing protein</fullName>
    </recommendedName>
</protein>
<dbReference type="InterPro" id="IPR018211">
    <property type="entry name" value="ADH_Fe_CS"/>
</dbReference>
<dbReference type="OrthoDB" id="3360544at2759"/>
<dbReference type="EMBL" id="JAACJM010000011">
    <property type="protein sequence ID" value="KAF5370329.1"/>
    <property type="molecule type" value="Genomic_DNA"/>
</dbReference>
<sequence length="374" mass="40729">MSSLYGDYACTPTLKRVFYGPGCLSTALPRLLEILQVKKALIVTGNTLRTKTDVVERIENILKEHNAFGGVFHDIHQHVPVAGINNGAQAFKDYGADFIVSVGGGSPIDASKAILHKIWKERGTSEPPVQVAIPTTLGAAEYTYGAGFTNEAGVKVGVNDPLLTPAGVVLDASLTLATPERLWLSTGIRAVDHCVENLTRNLYPLLLKPLCYAALADFFKYLPITKAEPQNVEVRQRLQLAAMMSLWPLQQDKFTVLGLSHLLGHRLGAAYNIGHGITSCITLPAVLALQAEIATPEMKQCLADCLFYLREPSTGSVEGDIRKLSELIAQLIVDLGLKSTMSEYHVPREDIPKLAGNSEDPNYPKIVRVLESVY</sequence>
<dbReference type="PANTHER" id="PTHR11496:SF97">
    <property type="entry name" value="ALCOHOL DEHYDROGENASE IRON-TYPE_GLYCEROL DEHYDROGENASE GLDA DOMAIN-CONTAINING PROTEIN"/>
    <property type="match status" value="1"/>
</dbReference>
<dbReference type="Gene3D" id="3.40.50.1970">
    <property type="match status" value="1"/>
</dbReference>
<reference evidence="4 5" key="1">
    <citation type="journal article" date="2020" name="ISME J.">
        <title>Uncovering the hidden diversity of litter-decomposition mechanisms in mushroom-forming fungi.</title>
        <authorList>
            <person name="Floudas D."/>
            <person name="Bentzer J."/>
            <person name="Ahren D."/>
            <person name="Johansson T."/>
            <person name="Persson P."/>
            <person name="Tunlid A."/>
        </authorList>
    </citation>
    <scope>NUCLEOTIDE SEQUENCE [LARGE SCALE GENOMIC DNA]</scope>
    <source>
        <strain evidence="4 5">CBS 291.85</strain>
    </source>
</reference>